<reference evidence="2" key="2">
    <citation type="submission" date="2025-08" db="UniProtKB">
        <authorList>
            <consortium name="RefSeq"/>
        </authorList>
    </citation>
    <scope>IDENTIFICATION</scope>
    <source>
        <tissue evidence="2">Leaf</tissue>
    </source>
</reference>
<name>A0ABM0SZM2_CAMSA</name>
<gene>
    <name evidence="2" type="primary">LOC104704025</name>
</gene>
<reference evidence="1" key="1">
    <citation type="journal article" date="2014" name="Nat. Commun.">
        <title>The emerging biofuel crop Camelina sativa retains a highly undifferentiated hexaploid genome structure.</title>
        <authorList>
            <person name="Kagale S."/>
            <person name="Koh C."/>
            <person name="Nixon J."/>
            <person name="Bollina V."/>
            <person name="Clarke W.E."/>
            <person name="Tuteja R."/>
            <person name="Spillane C."/>
            <person name="Robinson S.J."/>
            <person name="Links M.G."/>
            <person name="Clarke C."/>
            <person name="Higgins E.E."/>
            <person name="Huebert T."/>
            <person name="Sharpe A.G."/>
            <person name="Parkin I.A."/>
        </authorList>
    </citation>
    <scope>NUCLEOTIDE SEQUENCE [LARGE SCALE GENOMIC DNA]</scope>
    <source>
        <strain evidence="1">cv. DH55</strain>
    </source>
</reference>
<evidence type="ECO:0000313" key="2">
    <source>
        <dbReference type="RefSeq" id="XP_010418442.1"/>
    </source>
</evidence>
<keyword evidence="1" id="KW-1185">Reference proteome</keyword>
<protein>
    <submittedName>
        <fullName evidence="2">Uncharacterized protein LOC104704025</fullName>
    </submittedName>
</protein>
<evidence type="ECO:0000313" key="1">
    <source>
        <dbReference type="Proteomes" id="UP000694864"/>
    </source>
</evidence>
<accession>A0ABM0SZM2</accession>
<organism evidence="1 2">
    <name type="scientific">Camelina sativa</name>
    <name type="common">False flax</name>
    <name type="synonym">Myagrum sativum</name>
    <dbReference type="NCBI Taxonomy" id="90675"/>
    <lineage>
        <taxon>Eukaryota</taxon>
        <taxon>Viridiplantae</taxon>
        <taxon>Streptophyta</taxon>
        <taxon>Embryophyta</taxon>
        <taxon>Tracheophyta</taxon>
        <taxon>Spermatophyta</taxon>
        <taxon>Magnoliopsida</taxon>
        <taxon>eudicotyledons</taxon>
        <taxon>Gunneridae</taxon>
        <taxon>Pentapetalae</taxon>
        <taxon>rosids</taxon>
        <taxon>malvids</taxon>
        <taxon>Brassicales</taxon>
        <taxon>Brassicaceae</taxon>
        <taxon>Camelineae</taxon>
        <taxon>Camelina</taxon>
    </lineage>
</organism>
<dbReference type="Proteomes" id="UP000694864">
    <property type="component" value="Chromosome 7"/>
</dbReference>
<sequence length="129" mass="15026">MDRQQREVSLQAEAQELTIATEAEASEEAMDSKPVTISQLLGTYVRRHHEYMDLRIKQLNCEEVPAEEKEKGTMAMEKMRVTVNETVRGFLEDYKDDKKKVETMEKIKDGIRKMDKLIEDAAKILMYLI</sequence>
<proteinExistence type="predicted"/>
<dbReference type="GeneID" id="104704025"/>
<dbReference type="RefSeq" id="XP_010418442.1">
    <property type="nucleotide sequence ID" value="XM_010420140.2"/>
</dbReference>